<evidence type="ECO:0000313" key="3">
    <source>
        <dbReference type="Proteomes" id="UP000828251"/>
    </source>
</evidence>
<reference evidence="2 3" key="1">
    <citation type="journal article" date="2021" name="Plant Biotechnol. J.">
        <title>Multi-omics assisted identification of the key and species-specific regulatory components of drought-tolerant mechanisms in Gossypium stocksii.</title>
        <authorList>
            <person name="Yu D."/>
            <person name="Ke L."/>
            <person name="Zhang D."/>
            <person name="Wu Y."/>
            <person name="Sun Y."/>
            <person name="Mei J."/>
            <person name="Sun J."/>
            <person name="Sun Y."/>
        </authorList>
    </citation>
    <scope>NUCLEOTIDE SEQUENCE [LARGE SCALE GENOMIC DNA]</scope>
    <source>
        <strain evidence="3">cv. E1</strain>
        <tissue evidence="2">Leaf</tissue>
    </source>
</reference>
<dbReference type="Gene3D" id="3.30.420.10">
    <property type="entry name" value="Ribonuclease H-like superfamily/Ribonuclease H"/>
    <property type="match status" value="1"/>
</dbReference>
<dbReference type="InterPro" id="IPR053151">
    <property type="entry name" value="RNase_H-like"/>
</dbReference>
<dbReference type="Pfam" id="PF13456">
    <property type="entry name" value="RVT_3"/>
    <property type="match status" value="1"/>
</dbReference>
<accession>A0A9D3UKE0</accession>
<comment type="caution">
    <text evidence="2">The sequence shown here is derived from an EMBL/GenBank/DDBJ whole genome shotgun (WGS) entry which is preliminary data.</text>
</comment>
<dbReference type="GO" id="GO:0003676">
    <property type="term" value="F:nucleic acid binding"/>
    <property type="evidence" value="ECO:0007669"/>
    <property type="project" value="InterPro"/>
</dbReference>
<dbReference type="InterPro" id="IPR002156">
    <property type="entry name" value="RNaseH_domain"/>
</dbReference>
<dbReference type="InterPro" id="IPR044730">
    <property type="entry name" value="RNase_H-like_dom_plant"/>
</dbReference>
<dbReference type="OrthoDB" id="997696at2759"/>
<keyword evidence="3" id="KW-1185">Reference proteome</keyword>
<feature type="domain" description="RNase H type-1" evidence="1">
    <location>
        <begin position="10"/>
        <end position="95"/>
    </location>
</feature>
<dbReference type="AlphaFoldDB" id="A0A9D3UKE0"/>
<dbReference type="PANTHER" id="PTHR47723:SF19">
    <property type="entry name" value="POLYNUCLEOTIDYL TRANSFERASE, RIBONUCLEASE H-LIKE SUPERFAMILY PROTEIN"/>
    <property type="match status" value="1"/>
</dbReference>
<sequence length="113" mass="12794">MGKFFGQYLGNCTVVEVELWGILDGLNIILDRSFRRVIIHTDSIEAANAIQEGSSETSNSTLVRRIRFILDGLKQWKIQHISREDNLIVDSLAKSVRSKRLGLRLIEDPPMGI</sequence>
<evidence type="ECO:0000259" key="1">
    <source>
        <dbReference type="Pfam" id="PF13456"/>
    </source>
</evidence>
<evidence type="ECO:0000313" key="2">
    <source>
        <dbReference type="EMBL" id="KAH1046975.1"/>
    </source>
</evidence>
<dbReference type="SUPFAM" id="SSF53098">
    <property type="entry name" value="Ribonuclease H-like"/>
    <property type="match status" value="1"/>
</dbReference>
<name>A0A9D3UKE0_9ROSI</name>
<organism evidence="2 3">
    <name type="scientific">Gossypium stocksii</name>
    <dbReference type="NCBI Taxonomy" id="47602"/>
    <lineage>
        <taxon>Eukaryota</taxon>
        <taxon>Viridiplantae</taxon>
        <taxon>Streptophyta</taxon>
        <taxon>Embryophyta</taxon>
        <taxon>Tracheophyta</taxon>
        <taxon>Spermatophyta</taxon>
        <taxon>Magnoliopsida</taxon>
        <taxon>eudicotyledons</taxon>
        <taxon>Gunneridae</taxon>
        <taxon>Pentapetalae</taxon>
        <taxon>rosids</taxon>
        <taxon>malvids</taxon>
        <taxon>Malvales</taxon>
        <taxon>Malvaceae</taxon>
        <taxon>Malvoideae</taxon>
        <taxon>Gossypium</taxon>
    </lineage>
</organism>
<protein>
    <recommendedName>
        <fullName evidence="1">RNase H type-1 domain-containing protein</fullName>
    </recommendedName>
</protein>
<dbReference type="EMBL" id="JAIQCV010000011">
    <property type="protein sequence ID" value="KAH1046975.1"/>
    <property type="molecule type" value="Genomic_DNA"/>
</dbReference>
<dbReference type="Proteomes" id="UP000828251">
    <property type="component" value="Unassembled WGS sequence"/>
</dbReference>
<dbReference type="InterPro" id="IPR012337">
    <property type="entry name" value="RNaseH-like_sf"/>
</dbReference>
<dbReference type="GO" id="GO:0004523">
    <property type="term" value="F:RNA-DNA hybrid ribonuclease activity"/>
    <property type="evidence" value="ECO:0007669"/>
    <property type="project" value="InterPro"/>
</dbReference>
<dbReference type="InterPro" id="IPR036397">
    <property type="entry name" value="RNaseH_sf"/>
</dbReference>
<dbReference type="PANTHER" id="PTHR47723">
    <property type="entry name" value="OS05G0353850 PROTEIN"/>
    <property type="match status" value="1"/>
</dbReference>
<gene>
    <name evidence="2" type="ORF">J1N35_037759</name>
</gene>
<dbReference type="CDD" id="cd06222">
    <property type="entry name" value="RNase_H_like"/>
    <property type="match status" value="1"/>
</dbReference>
<proteinExistence type="predicted"/>